<evidence type="ECO:0000259" key="2">
    <source>
        <dbReference type="Pfam" id="PF12697"/>
    </source>
</evidence>
<evidence type="ECO:0000313" key="4">
    <source>
        <dbReference type="Proteomes" id="UP001295423"/>
    </source>
</evidence>
<dbReference type="Pfam" id="PF12697">
    <property type="entry name" value="Abhydrolase_6"/>
    <property type="match status" value="1"/>
</dbReference>
<organism evidence="3 4">
    <name type="scientific">Cylindrotheca closterium</name>
    <dbReference type="NCBI Taxonomy" id="2856"/>
    <lineage>
        <taxon>Eukaryota</taxon>
        <taxon>Sar</taxon>
        <taxon>Stramenopiles</taxon>
        <taxon>Ochrophyta</taxon>
        <taxon>Bacillariophyta</taxon>
        <taxon>Bacillariophyceae</taxon>
        <taxon>Bacillariophycidae</taxon>
        <taxon>Bacillariales</taxon>
        <taxon>Bacillariaceae</taxon>
        <taxon>Cylindrotheca</taxon>
    </lineage>
</organism>
<dbReference type="SUPFAM" id="SSF53474">
    <property type="entry name" value="alpha/beta-Hydrolases"/>
    <property type="match status" value="1"/>
</dbReference>
<dbReference type="InterPro" id="IPR029058">
    <property type="entry name" value="AB_hydrolase_fold"/>
</dbReference>
<dbReference type="PANTHER" id="PTHR42886:SF29">
    <property type="entry name" value="PUMMELIG, ISOFORM A"/>
    <property type="match status" value="1"/>
</dbReference>
<reference evidence="3" key="1">
    <citation type="submission" date="2023-08" db="EMBL/GenBank/DDBJ databases">
        <authorList>
            <person name="Audoor S."/>
            <person name="Bilcke G."/>
        </authorList>
    </citation>
    <scope>NUCLEOTIDE SEQUENCE</scope>
</reference>
<comment type="similarity">
    <text evidence="1">Belongs to the peptidase S33 family. ABHD4/ABHD5 subfamily.</text>
</comment>
<dbReference type="PANTHER" id="PTHR42886">
    <property type="entry name" value="RE40534P-RELATED"/>
    <property type="match status" value="1"/>
</dbReference>
<accession>A0AAD2FZE1</accession>
<dbReference type="Gene3D" id="3.40.50.1820">
    <property type="entry name" value="alpha/beta hydrolase"/>
    <property type="match status" value="1"/>
</dbReference>
<dbReference type="InterPro" id="IPR000073">
    <property type="entry name" value="AB_hydrolase_1"/>
</dbReference>
<dbReference type="GO" id="GO:0055088">
    <property type="term" value="P:lipid homeostasis"/>
    <property type="evidence" value="ECO:0007669"/>
    <property type="project" value="TreeGrafter"/>
</dbReference>
<dbReference type="GO" id="GO:0052689">
    <property type="term" value="F:carboxylic ester hydrolase activity"/>
    <property type="evidence" value="ECO:0007669"/>
    <property type="project" value="TreeGrafter"/>
</dbReference>
<dbReference type="GO" id="GO:0006654">
    <property type="term" value="P:phosphatidic acid biosynthetic process"/>
    <property type="evidence" value="ECO:0007669"/>
    <property type="project" value="TreeGrafter"/>
</dbReference>
<dbReference type="EMBL" id="CAKOGP040001969">
    <property type="protein sequence ID" value="CAJ1958184.1"/>
    <property type="molecule type" value="Genomic_DNA"/>
</dbReference>
<evidence type="ECO:0000256" key="1">
    <source>
        <dbReference type="ARBA" id="ARBA00038097"/>
    </source>
</evidence>
<protein>
    <recommendedName>
        <fullName evidence="2">AB hydrolase-1 domain-containing protein</fullName>
    </recommendedName>
</protein>
<dbReference type="Proteomes" id="UP001295423">
    <property type="component" value="Unassembled WGS sequence"/>
</dbReference>
<sequence>MGCMKPKICHKSGEVLTSEEAGRYALIPFDASNPDESNDLKKNNTVYSYTKECFEEVSTLDFSRTYDIVEPSTSTSSSKTATFVMVHGGGASRQMFQAHAKILAEKGHRSILVDLPGHGTLTEAKLTLESCAETVKSVLDENQESLKLTKANTIYVGASFGAYTGFYTMDKLKDRFCGAILMDCGQNVGPDCSFKASAGLWFLKMISKNMSNASLMGTFKDVTAKSPADWKLIESTFGAGMFFDSAVDQVEVLHSVKPADHIPNLDFPILFMNGSEDYRDSEKLWLSLCKVQEGSSLKVFEGGDHFFTHDSRFVSEMMDMMDTFAKDRMN</sequence>
<evidence type="ECO:0000313" key="3">
    <source>
        <dbReference type="EMBL" id="CAJ1958184.1"/>
    </source>
</evidence>
<name>A0AAD2FZE1_9STRA</name>
<proteinExistence type="inferred from homology"/>
<feature type="domain" description="AB hydrolase-1" evidence="2">
    <location>
        <begin position="83"/>
        <end position="309"/>
    </location>
</feature>
<dbReference type="GO" id="GO:0042171">
    <property type="term" value="F:lysophosphatidic acid acyltransferase activity"/>
    <property type="evidence" value="ECO:0007669"/>
    <property type="project" value="TreeGrafter"/>
</dbReference>
<dbReference type="AlphaFoldDB" id="A0AAD2FZE1"/>
<keyword evidence="4" id="KW-1185">Reference proteome</keyword>
<gene>
    <name evidence="3" type="ORF">CYCCA115_LOCUS17064</name>
</gene>
<comment type="caution">
    <text evidence="3">The sequence shown here is derived from an EMBL/GenBank/DDBJ whole genome shotgun (WGS) entry which is preliminary data.</text>
</comment>